<feature type="compositionally biased region" description="Gly residues" evidence="3">
    <location>
        <begin position="170"/>
        <end position="179"/>
    </location>
</feature>
<reference evidence="5" key="1">
    <citation type="submission" date="2012-08" db="EMBL/GenBank/DDBJ databases">
        <title>Transcriptome of adult Musca domestica launches a platform for comparative house fly gene expression and characterization of differential gene expression among resistant and susceptible house flies.</title>
        <authorList>
            <person name="Liu N."/>
            <person name="Zhang L."/>
            <person name="Li M."/>
            <person name="Reid W."/>
        </authorList>
    </citation>
    <scope>NUCLEOTIDE SEQUENCE</scope>
    <source>
        <strain evidence="5">ALHF</strain>
        <tissue evidence="5">Whole body</tissue>
    </source>
</reference>
<dbReference type="EMBL" id="KA649307">
    <property type="protein sequence ID" value="AFP63936.1"/>
    <property type="molecule type" value="mRNA"/>
</dbReference>
<dbReference type="InterPro" id="IPR000626">
    <property type="entry name" value="Ubiquitin-like_dom"/>
</dbReference>
<dbReference type="AlphaFoldDB" id="T1PKJ6"/>
<accession>T1PKJ6</accession>
<dbReference type="SMART" id="SM00213">
    <property type="entry name" value="UBQ"/>
    <property type="match status" value="1"/>
</dbReference>
<dbReference type="VEuPathDB" id="VectorBase:MDOMA2_021183"/>
<feature type="compositionally biased region" description="Low complexity" evidence="3">
    <location>
        <begin position="135"/>
        <end position="151"/>
    </location>
</feature>
<dbReference type="PANTHER" id="PTHR23010:SF1">
    <property type="entry name" value="MIDNOLIN"/>
    <property type="match status" value="1"/>
</dbReference>
<dbReference type="Pfam" id="PF00240">
    <property type="entry name" value="ubiquitin"/>
    <property type="match status" value="1"/>
</dbReference>
<dbReference type="SUPFAM" id="SSF54236">
    <property type="entry name" value="Ubiquitin-like"/>
    <property type="match status" value="1"/>
</dbReference>
<dbReference type="PANTHER" id="PTHR23010">
    <property type="entry name" value="MIDNOLIN"/>
    <property type="match status" value="1"/>
</dbReference>
<dbReference type="VEuPathDB" id="VectorBase:MDOMA2_000536"/>
<comment type="subcellular location">
    <subcellularLocation>
        <location evidence="1">Nucleus</location>
    </subcellularLocation>
</comment>
<evidence type="ECO:0000313" key="5">
    <source>
        <dbReference type="EMBL" id="AFP63936.1"/>
    </source>
</evidence>
<evidence type="ECO:0000256" key="3">
    <source>
        <dbReference type="SAM" id="MobiDB-lite"/>
    </source>
</evidence>
<feature type="region of interest" description="Disordered" evidence="3">
    <location>
        <begin position="134"/>
        <end position="196"/>
    </location>
</feature>
<feature type="region of interest" description="Disordered" evidence="3">
    <location>
        <begin position="308"/>
        <end position="339"/>
    </location>
</feature>
<dbReference type="VEuPathDB" id="VectorBase:MDOA007333"/>
<keyword evidence="2" id="KW-0539">Nucleus</keyword>
<evidence type="ECO:0000256" key="1">
    <source>
        <dbReference type="ARBA" id="ARBA00004123"/>
    </source>
</evidence>
<feature type="domain" description="Ubiquitin-like" evidence="4">
    <location>
        <begin position="4"/>
        <end position="78"/>
    </location>
</feature>
<feature type="compositionally biased region" description="Basic residues" evidence="3">
    <location>
        <begin position="152"/>
        <end position="166"/>
    </location>
</feature>
<sequence>MAPINLNISTTTGGNFSVSVDPQISVENLKKIIAKKLKVAKDRICLLHREKELQDGSLKENNLMDGSKIILIPNVETGLLAQRPENTVMQALESLNDAQVNDFLSGKTPLNLSMRLGDHMMLIQLQLSTVNPVNSAAHHSGSNCSSSSSRTRSSHHHHHHHHHHHQSNSLGGGGGGGSSAGSSLCGGLSNNSSLSESDKIPKIVGKLGNLDALHHVAGANNTNGSGVLATPPNGLCGGFGVPNRLASRRHSEINGMTLNLNSNLNSCSTSNVTLSPVVTPPMVAVIAAAVPVLTPDIISSATAVTASLSTTTTPTKSSASASSSSARTEGAAAATTCDK</sequence>
<organism evidence="5">
    <name type="scientific">Musca domestica</name>
    <name type="common">House fly</name>
    <dbReference type="NCBI Taxonomy" id="7370"/>
    <lineage>
        <taxon>Eukaryota</taxon>
        <taxon>Metazoa</taxon>
        <taxon>Ecdysozoa</taxon>
        <taxon>Arthropoda</taxon>
        <taxon>Hexapoda</taxon>
        <taxon>Insecta</taxon>
        <taxon>Pterygota</taxon>
        <taxon>Neoptera</taxon>
        <taxon>Endopterygota</taxon>
        <taxon>Diptera</taxon>
        <taxon>Brachycera</taxon>
        <taxon>Muscomorpha</taxon>
        <taxon>Muscoidea</taxon>
        <taxon>Muscidae</taxon>
        <taxon>Musca</taxon>
    </lineage>
</organism>
<dbReference type="InterPro" id="IPR029071">
    <property type="entry name" value="Ubiquitin-like_domsf"/>
</dbReference>
<dbReference type="PROSITE" id="PS50053">
    <property type="entry name" value="UBIQUITIN_2"/>
    <property type="match status" value="1"/>
</dbReference>
<dbReference type="InterPro" id="IPR039336">
    <property type="entry name" value="Midnolin"/>
</dbReference>
<name>T1PKJ6_MUSDO</name>
<evidence type="ECO:0000256" key="2">
    <source>
        <dbReference type="ARBA" id="ARBA00023242"/>
    </source>
</evidence>
<protein>
    <submittedName>
        <fullName evidence="5">Ubiquitin</fullName>
    </submittedName>
</protein>
<evidence type="ECO:0000259" key="4">
    <source>
        <dbReference type="PROSITE" id="PS50053"/>
    </source>
</evidence>
<proteinExistence type="evidence at transcript level"/>
<feature type="compositionally biased region" description="Low complexity" evidence="3">
    <location>
        <begin position="180"/>
        <end position="195"/>
    </location>
</feature>
<dbReference type="GO" id="GO:0005634">
    <property type="term" value="C:nucleus"/>
    <property type="evidence" value="ECO:0007669"/>
    <property type="project" value="UniProtKB-SubCell"/>
</dbReference>
<dbReference type="Gene3D" id="3.10.20.90">
    <property type="entry name" value="Phosphatidylinositol 3-kinase Catalytic Subunit, Chain A, domain 1"/>
    <property type="match status" value="1"/>
</dbReference>